<evidence type="ECO:0000313" key="3">
    <source>
        <dbReference type="EMBL" id="RZF35262.1"/>
    </source>
</evidence>
<keyword evidence="2" id="KW-0732">Signal</keyword>
<evidence type="ECO:0000256" key="2">
    <source>
        <dbReference type="SAM" id="SignalP"/>
    </source>
</evidence>
<protein>
    <submittedName>
        <fullName evidence="3">Uncharacterized protein</fullName>
    </submittedName>
</protein>
<dbReference type="InParanoid" id="A0A482WPV0"/>
<comment type="caution">
    <text evidence="3">The sequence shown here is derived from an EMBL/GenBank/DDBJ whole genome shotgun (WGS) entry which is preliminary data.</text>
</comment>
<name>A0A482WPV0_LAOST</name>
<keyword evidence="1" id="KW-0472">Membrane</keyword>
<keyword evidence="1" id="KW-0812">Transmembrane</keyword>
<dbReference type="AlphaFoldDB" id="A0A482WPV0"/>
<gene>
    <name evidence="3" type="ORF">LSTR_LSTR016267</name>
</gene>
<organism evidence="3 4">
    <name type="scientific">Laodelphax striatellus</name>
    <name type="common">Small brown planthopper</name>
    <name type="synonym">Delphax striatella</name>
    <dbReference type="NCBI Taxonomy" id="195883"/>
    <lineage>
        <taxon>Eukaryota</taxon>
        <taxon>Metazoa</taxon>
        <taxon>Ecdysozoa</taxon>
        <taxon>Arthropoda</taxon>
        <taxon>Hexapoda</taxon>
        <taxon>Insecta</taxon>
        <taxon>Pterygota</taxon>
        <taxon>Neoptera</taxon>
        <taxon>Paraneoptera</taxon>
        <taxon>Hemiptera</taxon>
        <taxon>Auchenorrhyncha</taxon>
        <taxon>Fulgoroidea</taxon>
        <taxon>Delphacidae</taxon>
        <taxon>Criomorphinae</taxon>
        <taxon>Laodelphax</taxon>
    </lineage>
</organism>
<reference evidence="3 4" key="1">
    <citation type="journal article" date="2017" name="Gigascience">
        <title>Genome sequence of the small brown planthopper, Laodelphax striatellus.</title>
        <authorList>
            <person name="Zhu J."/>
            <person name="Jiang F."/>
            <person name="Wang X."/>
            <person name="Yang P."/>
            <person name="Bao Y."/>
            <person name="Zhao W."/>
            <person name="Wang W."/>
            <person name="Lu H."/>
            <person name="Wang Q."/>
            <person name="Cui N."/>
            <person name="Li J."/>
            <person name="Chen X."/>
            <person name="Luo L."/>
            <person name="Yu J."/>
            <person name="Kang L."/>
            <person name="Cui F."/>
        </authorList>
    </citation>
    <scope>NUCLEOTIDE SEQUENCE [LARGE SCALE GENOMIC DNA]</scope>
    <source>
        <strain evidence="3">Lst14</strain>
    </source>
</reference>
<keyword evidence="1" id="KW-1133">Transmembrane helix</keyword>
<evidence type="ECO:0000313" key="4">
    <source>
        <dbReference type="Proteomes" id="UP000291343"/>
    </source>
</evidence>
<feature type="chain" id="PRO_5019774021" evidence="2">
    <location>
        <begin position="23"/>
        <end position="194"/>
    </location>
</feature>
<feature type="transmembrane region" description="Helical" evidence="1">
    <location>
        <begin position="104"/>
        <end position="123"/>
    </location>
</feature>
<proteinExistence type="predicted"/>
<sequence length="194" mass="21460">MERIIEMLVLVITALLLPVAQADTWTFSNEIPKIDTLLTQDDAKILGALKNASTINKKHVLSYPWADYSKDYSLNYLRQEADAIGRNSFNEDHGLVHGHGSPGLSTFLMAAALAILFMTFLLMTYHMKRQSTLPGSLPGCYGCCIPRPASTSTTRASDDHTGDVSTIELCEVSEQVKSSAREVPQPNVRVLYKR</sequence>
<dbReference type="EMBL" id="QKKF02029033">
    <property type="protein sequence ID" value="RZF35262.1"/>
    <property type="molecule type" value="Genomic_DNA"/>
</dbReference>
<dbReference type="Proteomes" id="UP000291343">
    <property type="component" value="Unassembled WGS sequence"/>
</dbReference>
<accession>A0A482WPV0</accession>
<evidence type="ECO:0000256" key="1">
    <source>
        <dbReference type="SAM" id="Phobius"/>
    </source>
</evidence>
<keyword evidence="4" id="KW-1185">Reference proteome</keyword>
<feature type="signal peptide" evidence="2">
    <location>
        <begin position="1"/>
        <end position="22"/>
    </location>
</feature>